<gene>
    <name evidence="9" type="ORF">IAA69_04490</name>
</gene>
<dbReference type="GO" id="GO:0005524">
    <property type="term" value="F:ATP binding"/>
    <property type="evidence" value="ECO:0007669"/>
    <property type="project" value="UniProtKB-KW"/>
</dbReference>
<feature type="domain" description="Protein kinase" evidence="8">
    <location>
        <begin position="1"/>
        <end position="262"/>
    </location>
</feature>
<dbReference type="InterPro" id="IPR000719">
    <property type="entry name" value="Prot_kinase_dom"/>
</dbReference>
<evidence type="ECO:0000313" key="9">
    <source>
        <dbReference type="EMBL" id="HIR01502.1"/>
    </source>
</evidence>
<dbReference type="EMBL" id="DVGB01000055">
    <property type="protein sequence ID" value="HIR01502.1"/>
    <property type="molecule type" value="Genomic_DNA"/>
</dbReference>
<accession>A0A9D1D4G1</accession>
<dbReference type="InterPro" id="IPR008271">
    <property type="entry name" value="Ser/Thr_kinase_AS"/>
</dbReference>
<keyword evidence="3" id="KW-0808">Transferase</keyword>
<proteinExistence type="predicted"/>
<keyword evidence="7" id="KW-0812">Transmembrane</keyword>
<dbReference type="Gene3D" id="1.10.510.10">
    <property type="entry name" value="Transferase(Phosphotransferase) domain 1"/>
    <property type="match status" value="1"/>
</dbReference>
<keyword evidence="7" id="KW-0472">Membrane</keyword>
<evidence type="ECO:0000256" key="1">
    <source>
        <dbReference type="ARBA" id="ARBA00012513"/>
    </source>
</evidence>
<dbReference type="AlphaFoldDB" id="A0A9D1D4G1"/>
<feature type="transmembrane region" description="Helical" evidence="7">
    <location>
        <begin position="319"/>
        <end position="342"/>
    </location>
</feature>
<dbReference type="InterPro" id="IPR011009">
    <property type="entry name" value="Kinase-like_dom_sf"/>
</dbReference>
<name>A0A9D1D4G1_9ACTN</name>
<keyword evidence="7" id="KW-1133">Transmembrane helix</keyword>
<evidence type="ECO:0000256" key="2">
    <source>
        <dbReference type="ARBA" id="ARBA00022527"/>
    </source>
</evidence>
<dbReference type="PROSITE" id="PS50011">
    <property type="entry name" value="PROTEIN_KINASE_DOM"/>
    <property type="match status" value="1"/>
</dbReference>
<keyword evidence="2 9" id="KW-0723">Serine/threonine-protein kinase</keyword>
<dbReference type="PROSITE" id="PS00108">
    <property type="entry name" value="PROTEIN_KINASE_ST"/>
    <property type="match status" value="1"/>
</dbReference>
<dbReference type="CDD" id="cd14014">
    <property type="entry name" value="STKc_PknB_like"/>
    <property type="match status" value="1"/>
</dbReference>
<evidence type="ECO:0000313" key="10">
    <source>
        <dbReference type="Proteomes" id="UP000824261"/>
    </source>
</evidence>
<keyword evidence="5 9" id="KW-0418">Kinase</keyword>
<sequence>MADDIIAYLEAIDRDACYRVESVLKESPLETTELVSFVGANGAKQGPYVRKRFDAEAGLGAVYARIMDAQRAGSRFLHLPRVFDCYELGRERAVVMEYVAGETLADVVYRCDPSLVLAADLFPRLCDAVAELHERFDPPIVHRDLKPSNIIVTADALTLIDFGIARTYREGADDDTRHFGTRAYAPPEQFGFGQTSVRSDVYALGMLLCYCLTEQTPDAKVREGGFVDERIPANLRPVLAKATAFDPAGRFASARELKESFLAAAGGYGAPLVASAALVPEGMRSAHEEVTSAIIQGDVAWIDPVNGTARRSSRRTVAAIARGLLALSCMLLWVTACIMCALDPQYYLPQMHEQGLPRAVVAAQYILLAVVGVLVGWVAFDRRYLEERYPRLPKWPFEHAVRKCVIGTVACLLAVGMLPLAF</sequence>
<protein>
    <recommendedName>
        <fullName evidence="1">non-specific serine/threonine protein kinase</fullName>
        <ecNumber evidence="1">2.7.11.1</ecNumber>
    </recommendedName>
</protein>
<evidence type="ECO:0000256" key="4">
    <source>
        <dbReference type="ARBA" id="ARBA00022741"/>
    </source>
</evidence>
<dbReference type="PANTHER" id="PTHR43289:SF6">
    <property type="entry name" value="SERINE_THREONINE-PROTEIN KINASE NEKL-3"/>
    <property type="match status" value="1"/>
</dbReference>
<dbReference type="Pfam" id="PF00069">
    <property type="entry name" value="Pkinase"/>
    <property type="match status" value="1"/>
</dbReference>
<keyword evidence="6" id="KW-0067">ATP-binding</keyword>
<evidence type="ECO:0000259" key="8">
    <source>
        <dbReference type="PROSITE" id="PS50011"/>
    </source>
</evidence>
<organism evidence="9 10">
    <name type="scientific">Candidatus Aveggerthella stercoripullorum</name>
    <dbReference type="NCBI Taxonomy" id="2840688"/>
    <lineage>
        <taxon>Bacteria</taxon>
        <taxon>Bacillati</taxon>
        <taxon>Actinomycetota</taxon>
        <taxon>Coriobacteriia</taxon>
        <taxon>Eggerthellales</taxon>
        <taxon>Eggerthellaceae</taxon>
        <taxon>Eggerthellaceae incertae sedis</taxon>
        <taxon>Candidatus Aveggerthella</taxon>
    </lineage>
</organism>
<dbReference type="EC" id="2.7.11.1" evidence="1"/>
<dbReference type="GO" id="GO:0004674">
    <property type="term" value="F:protein serine/threonine kinase activity"/>
    <property type="evidence" value="ECO:0007669"/>
    <property type="project" value="UniProtKB-KW"/>
</dbReference>
<keyword evidence="4" id="KW-0547">Nucleotide-binding</keyword>
<dbReference type="PANTHER" id="PTHR43289">
    <property type="entry name" value="MITOGEN-ACTIVATED PROTEIN KINASE KINASE KINASE 20-RELATED"/>
    <property type="match status" value="1"/>
</dbReference>
<evidence type="ECO:0000256" key="5">
    <source>
        <dbReference type="ARBA" id="ARBA00022777"/>
    </source>
</evidence>
<evidence type="ECO:0000256" key="6">
    <source>
        <dbReference type="ARBA" id="ARBA00022840"/>
    </source>
</evidence>
<evidence type="ECO:0000256" key="7">
    <source>
        <dbReference type="SAM" id="Phobius"/>
    </source>
</evidence>
<feature type="transmembrane region" description="Helical" evidence="7">
    <location>
        <begin position="362"/>
        <end position="380"/>
    </location>
</feature>
<feature type="transmembrane region" description="Helical" evidence="7">
    <location>
        <begin position="400"/>
        <end position="421"/>
    </location>
</feature>
<evidence type="ECO:0000256" key="3">
    <source>
        <dbReference type="ARBA" id="ARBA00022679"/>
    </source>
</evidence>
<comment type="caution">
    <text evidence="9">The sequence shown here is derived from an EMBL/GenBank/DDBJ whole genome shotgun (WGS) entry which is preliminary data.</text>
</comment>
<reference evidence="9" key="2">
    <citation type="journal article" date="2021" name="PeerJ">
        <title>Extensive microbial diversity within the chicken gut microbiome revealed by metagenomics and culture.</title>
        <authorList>
            <person name="Gilroy R."/>
            <person name="Ravi A."/>
            <person name="Getino M."/>
            <person name="Pursley I."/>
            <person name="Horton D.L."/>
            <person name="Alikhan N.F."/>
            <person name="Baker D."/>
            <person name="Gharbi K."/>
            <person name="Hall N."/>
            <person name="Watson M."/>
            <person name="Adriaenssens E.M."/>
            <person name="Foster-Nyarko E."/>
            <person name="Jarju S."/>
            <person name="Secka A."/>
            <person name="Antonio M."/>
            <person name="Oren A."/>
            <person name="Chaudhuri R.R."/>
            <person name="La Ragione R."/>
            <person name="Hildebrand F."/>
            <person name="Pallen M.J."/>
        </authorList>
    </citation>
    <scope>NUCLEOTIDE SEQUENCE</scope>
    <source>
        <strain evidence="9">ChiGjej1B1-2707</strain>
    </source>
</reference>
<dbReference type="SMART" id="SM00220">
    <property type="entry name" value="S_TKc"/>
    <property type="match status" value="1"/>
</dbReference>
<reference evidence="9" key="1">
    <citation type="submission" date="2020-10" db="EMBL/GenBank/DDBJ databases">
        <authorList>
            <person name="Gilroy R."/>
        </authorList>
    </citation>
    <scope>NUCLEOTIDE SEQUENCE</scope>
    <source>
        <strain evidence="9">ChiGjej1B1-2707</strain>
    </source>
</reference>
<dbReference type="Proteomes" id="UP000824261">
    <property type="component" value="Unassembled WGS sequence"/>
</dbReference>
<dbReference type="SUPFAM" id="SSF56112">
    <property type="entry name" value="Protein kinase-like (PK-like)"/>
    <property type="match status" value="1"/>
</dbReference>